<sequence length="215" mass="24352">MLMTTVDCQAITGQLVPVEVATRSKNEVHKGTCQALFERGYNLRKKHEAKVRLVGCPDNSDFERELGHVSLSSTCSQAENVRIGWCRYIGHWDWREPDRLYPPGEVHPEQTPGELSRAKLSSHKVYKIRVAFLVALLGTLKGAKNCKTETRIPTFFLGRTTFWGELNTLVARKKLRALREISFDSSDKLISRDSSLKIKRAQDGSPLNPEEARKT</sequence>
<evidence type="ECO:0000313" key="2">
    <source>
        <dbReference type="Proteomes" id="UP000600918"/>
    </source>
</evidence>
<reference evidence="1" key="1">
    <citation type="journal article" date="2020" name="G3 (Bethesda)">
        <title>High-Quality Assemblies for Three Invasive Social Wasps from the &lt;i&gt;Vespula&lt;/i&gt; Genus.</title>
        <authorList>
            <person name="Harrop T.W.R."/>
            <person name="Guhlin J."/>
            <person name="McLaughlin G.M."/>
            <person name="Permina E."/>
            <person name="Stockwell P."/>
            <person name="Gilligan J."/>
            <person name="Le Lec M.F."/>
            <person name="Gruber M.A.M."/>
            <person name="Quinn O."/>
            <person name="Lovegrove M."/>
            <person name="Duncan E.J."/>
            <person name="Remnant E.J."/>
            <person name="Van Eeckhoven J."/>
            <person name="Graham B."/>
            <person name="Knapp R.A."/>
            <person name="Langford K.W."/>
            <person name="Kronenberg Z."/>
            <person name="Press M.O."/>
            <person name="Eacker S.M."/>
            <person name="Wilson-Rankin E.E."/>
            <person name="Purcell J."/>
            <person name="Lester P.J."/>
            <person name="Dearden P.K."/>
        </authorList>
    </citation>
    <scope>NUCLEOTIDE SEQUENCE</scope>
    <source>
        <strain evidence="1">Volc-1</strain>
    </source>
</reference>
<dbReference type="Proteomes" id="UP000600918">
    <property type="component" value="Unassembled WGS sequence"/>
</dbReference>
<dbReference type="AlphaFoldDB" id="A0A834K683"/>
<dbReference type="EMBL" id="JACSDY010000019">
    <property type="protein sequence ID" value="KAF7398041.1"/>
    <property type="molecule type" value="Genomic_DNA"/>
</dbReference>
<proteinExistence type="predicted"/>
<name>A0A834K683_VESPE</name>
<accession>A0A834K683</accession>
<protein>
    <submittedName>
        <fullName evidence="1">Uncharacterized protein</fullName>
    </submittedName>
</protein>
<keyword evidence="2" id="KW-1185">Reference proteome</keyword>
<evidence type="ECO:0000313" key="1">
    <source>
        <dbReference type="EMBL" id="KAF7398041.1"/>
    </source>
</evidence>
<comment type="caution">
    <text evidence="1">The sequence shown here is derived from an EMBL/GenBank/DDBJ whole genome shotgun (WGS) entry which is preliminary data.</text>
</comment>
<gene>
    <name evidence="1" type="ORF">H0235_016049</name>
</gene>
<organism evidence="1 2">
    <name type="scientific">Vespula pensylvanica</name>
    <name type="common">Western yellow jacket</name>
    <name type="synonym">Wasp</name>
    <dbReference type="NCBI Taxonomy" id="30213"/>
    <lineage>
        <taxon>Eukaryota</taxon>
        <taxon>Metazoa</taxon>
        <taxon>Ecdysozoa</taxon>
        <taxon>Arthropoda</taxon>
        <taxon>Hexapoda</taxon>
        <taxon>Insecta</taxon>
        <taxon>Pterygota</taxon>
        <taxon>Neoptera</taxon>
        <taxon>Endopterygota</taxon>
        <taxon>Hymenoptera</taxon>
        <taxon>Apocrita</taxon>
        <taxon>Aculeata</taxon>
        <taxon>Vespoidea</taxon>
        <taxon>Vespidae</taxon>
        <taxon>Vespinae</taxon>
        <taxon>Vespula</taxon>
    </lineage>
</organism>